<comment type="caution">
    <text evidence="3">The sequence shown here is derived from an EMBL/GenBank/DDBJ whole genome shotgun (WGS) entry which is preliminary data.</text>
</comment>
<sequence>MKIKALTGLLAASTIFASGAAMADPFYLNVGTFTPNYFQDGVTSNIAQLGVNWAATSTFTDDDGTLGLSIGDSVLDIGRGTVSSFLGGAGAITGGNNHEGIGNNYSIWFEYNDLAGTIAAVNPGNGNVLANYTSGTIKVYGSEIDGDGNTPNAIELLTLNVFGSDADFANAIIYATVSDPLPGTWFFPPATDWSGLTVAINMRLDTNLDPDAAVTDNGDGTYSRSSTLDGSVVFNRVPEPGVLALLGIGLVGLGAARRAKKIA</sequence>
<proteinExistence type="predicted"/>
<dbReference type="RefSeq" id="WP_004334379.1">
    <property type="nucleotide sequence ID" value="NZ_AMXE01000009.1"/>
</dbReference>
<feature type="domain" description="Ice-binding protein C-terminal" evidence="2">
    <location>
        <begin position="237"/>
        <end position="258"/>
    </location>
</feature>
<dbReference type="InterPro" id="IPR013424">
    <property type="entry name" value="Ice-binding_C"/>
</dbReference>
<dbReference type="AlphaFoldDB" id="N6Y6H5"/>
<keyword evidence="4" id="KW-1185">Reference proteome</keyword>
<dbReference type="Pfam" id="PF07589">
    <property type="entry name" value="PEP-CTERM"/>
    <property type="match status" value="1"/>
</dbReference>
<protein>
    <recommendedName>
        <fullName evidence="2">Ice-binding protein C-terminal domain-containing protein</fullName>
    </recommendedName>
</protein>
<dbReference type="NCBIfam" id="TIGR02595">
    <property type="entry name" value="PEP_CTERM"/>
    <property type="match status" value="1"/>
</dbReference>
<accession>N6Y6H5</accession>
<gene>
    <name evidence="3" type="ORF">C666_04465</name>
</gene>
<evidence type="ECO:0000256" key="1">
    <source>
        <dbReference type="SAM" id="SignalP"/>
    </source>
</evidence>
<reference evidence="3 4" key="1">
    <citation type="submission" date="2012-09" db="EMBL/GenBank/DDBJ databases">
        <title>Draft Genome Sequences of 6 Strains from Genus Thauera.</title>
        <authorList>
            <person name="Liu B."/>
            <person name="Shapleigh J.P."/>
            <person name="Frostegard A.H."/>
        </authorList>
    </citation>
    <scope>NUCLEOTIDE SEQUENCE [LARGE SCALE GENOMIC DNA]</scope>
    <source>
        <strain evidence="4">47Lol / DSM 12138</strain>
    </source>
</reference>
<organism evidence="3 4">
    <name type="scientific">Thauera linaloolentis (strain DSM 12138 / JCM 21573 / CCUG 41526 / CIP 105981 / IAM 15112 / NBRC 102519 / 47Lol)</name>
    <dbReference type="NCBI Taxonomy" id="1123367"/>
    <lineage>
        <taxon>Bacteria</taxon>
        <taxon>Pseudomonadati</taxon>
        <taxon>Pseudomonadota</taxon>
        <taxon>Betaproteobacteria</taxon>
        <taxon>Rhodocyclales</taxon>
        <taxon>Zoogloeaceae</taxon>
        <taxon>Thauera</taxon>
    </lineage>
</organism>
<feature type="chain" id="PRO_5004128144" description="Ice-binding protein C-terminal domain-containing protein" evidence="1">
    <location>
        <begin position="24"/>
        <end position="263"/>
    </location>
</feature>
<dbReference type="EMBL" id="AMXE01000009">
    <property type="protein sequence ID" value="ENO89796.1"/>
    <property type="molecule type" value="Genomic_DNA"/>
</dbReference>
<evidence type="ECO:0000259" key="2">
    <source>
        <dbReference type="Pfam" id="PF07589"/>
    </source>
</evidence>
<name>N6Y6H5_THAL4</name>
<dbReference type="OrthoDB" id="9182733at2"/>
<keyword evidence="1" id="KW-0732">Signal</keyword>
<evidence type="ECO:0000313" key="4">
    <source>
        <dbReference type="Proteomes" id="UP000013232"/>
    </source>
</evidence>
<dbReference type="Proteomes" id="UP000013232">
    <property type="component" value="Unassembled WGS sequence"/>
</dbReference>
<feature type="signal peptide" evidence="1">
    <location>
        <begin position="1"/>
        <end position="23"/>
    </location>
</feature>
<evidence type="ECO:0000313" key="3">
    <source>
        <dbReference type="EMBL" id="ENO89796.1"/>
    </source>
</evidence>